<evidence type="ECO:0000256" key="11">
    <source>
        <dbReference type="ARBA" id="ARBA00022723"/>
    </source>
</evidence>
<keyword evidence="10" id="KW-0645">Protease</keyword>
<dbReference type="SUPFAM" id="SSF63737">
    <property type="entry name" value="Leukotriene A4 hydrolase N-terminal domain"/>
    <property type="match status" value="1"/>
</dbReference>
<evidence type="ECO:0000259" key="18">
    <source>
        <dbReference type="Pfam" id="PF01433"/>
    </source>
</evidence>
<evidence type="ECO:0000256" key="5">
    <source>
        <dbReference type="ARBA" id="ARBA00012564"/>
    </source>
</evidence>
<dbReference type="Proteomes" id="UP000295719">
    <property type="component" value="Unassembled WGS sequence"/>
</dbReference>
<dbReference type="GO" id="GO:0008270">
    <property type="term" value="F:zinc ion binding"/>
    <property type="evidence" value="ECO:0007669"/>
    <property type="project" value="InterPro"/>
</dbReference>
<evidence type="ECO:0000256" key="15">
    <source>
        <dbReference type="ARBA" id="ARBA00023136"/>
    </source>
</evidence>
<evidence type="ECO:0000256" key="1">
    <source>
        <dbReference type="ARBA" id="ARBA00000098"/>
    </source>
</evidence>
<comment type="catalytic activity">
    <reaction evidence="1">
        <text>Release of an N-terminal amino acid, Xaa-|-Yaa- from a peptide, amide or arylamide. Xaa is preferably Ala, but may be most amino acids including Pro (slow action). When a terminal hydrophobic residue is followed by a prolyl residue, the two may be released as an intact Xaa-Pro dipeptide.</text>
        <dbReference type="EC" id="3.4.11.2"/>
    </reaction>
</comment>
<dbReference type="Gene3D" id="1.25.50.10">
    <property type="entry name" value="Peptidase M1, alanyl aminopeptidase, C-terminal domain"/>
    <property type="match status" value="1"/>
</dbReference>
<evidence type="ECO:0000256" key="12">
    <source>
        <dbReference type="ARBA" id="ARBA00022801"/>
    </source>
</evidence>
<dbReference type="EC" id="3.4.11.2" evidence="5 17"/>
<evidence type="ECO:0000256" key="13">
    <source>
        <dbReference type="ARBA" id="ARBA00022833"/>
    </source>
</evidence>
<dbReference type="FunFam" id="3.30.2010.30:FF:000002">
    <property type="entry name" value="Putative aminopeptidase N"/>
    <property type="match status" value="1"/>
</dbReference>
<dbReference type="PRINTS" id="PR00756">
    <property type="entry name" value="ALADIPTASE"/>
</dbReference>
<keyword evidence="11" id="KW-0479">Metal-binding</keyword>
<dbReference type="Gene3D" id="3.30.2010.30">
    <property type="match status" value="1"/>
</dbReference>
<keyword evidence="9" id="KW-0997">Cell inner membrane</keyword>
<keyword evidence="8" id="KW-1003">Cell membrane</keyword>
<evidence type="ECO:0000313" key="23">
    <source>
        <dbReference type="Proteomes" id="UP000295719"/>
    </source>
</evidence>
<dbReference type="NCBIfam" id="TIGR02414">
    <property type="entry name" value="pepN_proteo"/>
    <property type="match status" value="1"/>
</dbReference>
<feature type="domain" description="Aminopeptidase N-like N-terminal" evidence="21">
    <location>
        <begin position="95"/>
        <end position="186"/>
    </location>
</feature>
<dbReference type="GO" id="GO:0006508">
    <property type="term" value="P:proteolysis"/>
    <property type="evidence" value="ECO:0007669"/>
    <property type="project" value="UniProtKB-UniRule"/>
</dbReference>
<dbReference type="RefSeq" id="WP_131864922.1">
    <property type="nucleotide sequence ID" value="NZ_SMCR01000003.1"/>
</dbReference>
<dbReference type="InterPro" id="IPR035414">
    <property type="entry name" value="Peptidase_M1_pepN_Ig-like"/>
</dbReference>
<organism evidence="22 23">
    <name type="scientific">Biostraticola tofi</name>
    <dbReference type="NCBI Taxonomy" id="466109"/>
    <lineage>
        <taxon>Bacteria</taxon>
        <taxon>Pseudomonadati</taxon>
        <taxon>Pseudomonadota</taxon>
        <taxon>Gammaproteobacteria</taxon>
        <taxon>Enterobacterales</taxon>
        <taxon>Bruguierivoracaceae</taxon>
        <taxon>Biostraticola</taxon>
    </lineage>
</organism>
<comment type="cofactor">
    <cofactor evidence="2">
        <name>Zn(2+)</name>
        <dbReference type="ChEBI" id="CHEBI:29105"/>
    </cofactor>
</comment>
<evidence type="ECO:0000256" key="6">
    <source>
        <dbReference type="ARBA" id="ARBA00015611"/>
    </source>
</evidence>
<dbReference type="InterPro" id="IPR024601">
    <property type="entry name" value="Peptidase_M1_pepN_C"/>
</dbReference>
<dbReference type="FunFam" id="1.10.390.10:FF:000002">
    <property type="entry name" value="Aminopeptidase N"/>
    <property type="match status" value="1"/>
</dbReference>
<reference evidence="22 23" key="1">
    <citation type="submission" date="2019-03" db="EMBL/GenBank/DDBJ databases">
        <title>Genomic Encyclopedia of Type Strains, Phase IV (KMG-IV): sequencing the most valuable type-strain genomes for metagenomic binning, comparative biology and taxonomic classification.</title>
        <authorList>
            <person name="Goeker M."/>
        </authorList>
    </citation>
    <scope>NUCLEOTIDE SEQUENCE [LARGE SCALE GENOMIC DNA]</scope>
    <source>
        <strain evidence="22 23">DSM 19580</strain>
    </source>
</reference>
<dbReference type="GO" id="GO:0016285">
    <property type="term" value="F:alanyl aminopeptidase activity"/>
    <property type="evidence" value="ECO:0007669"/>
    <property type="project" value="UniProtKB-EC"/>
</dbReference>
<dbReference type="Pfam" id="PF17432">
    <property type="entry name" value="DUF3458_C"/>
    <property type="match status" value="1"/>
</dbReference>
<dbReference type="PANTHER" id="PTHR46322">
    <property type="entry name" value="PUROMYCIN-SENSITIVE AMINOPEPTIDASE"/>
    <property type="match status" value="1"/>
</dbReference>
<dbReference type="InterPro" id="IPR012779">
    <property type="entry name" value="Peptidase_M1_pepN"/>
</dbReference>
<dbReference type="Gene3D" id="1.10.390.10">
    <property type="entry name" value="Neutral Protease Domain 2"/>
    <property type="match status" value="1"/>
</dbReference>
<comment type="subcellular location">
    <subcellularLocation>
        <location evidence="3">Cell inner membrane</location>
        <topology evidence="3">Peripheral membrane protein</topology>
        <orientation evidence="3">Cytoplasmic side</orientation>
    </subcellularLocation>
</comment>
<dbReference type="InterPro" id="IPR027268">
    <property type="entry name" value="Peptidase_M4/M1_CTD_sf"/>
</dbReference>
<keyword evidence="7 22" id="KW-0031">Aminopeptidase</keyword>
<keyword evidence="15" id="KW-0472">Membrane</keyword>
<dbReference type="CDD" id="cd09600">
    <property type="entry name" value="M1_APN"/>
    <property type="match status" value="1"/>
</dbReference>
<comment type="similarity">
    <text evidence="4">Belongs to the peptidase M1 family.</text>
</comment>
<keyword evidence="12" id="KW-0378">Hydrolase</keyword>
<evidence type="ECO:0000256" key="3">
    <source>
        <dbReference type="ARBA" id="ARBA00004515"/>
    </source>
</evidence>
<dbReference type="PANTHER" id="PTHR46322:SF1">
    <property type="entry name" value="PUROMYCIN-SENSITIVE AMINOPEPTIDASE"/>
    <property type="match status" value="1"/>
</dbReference>
<evidence type="ECO:0000259" key="20">
    <source>
        <dbReference type="Pfam" id="PF17432"/>
    </source>
</evidence>
<dbReference type="OrthoDB" id="100605at2"/>
<dbReference type="InterPro" id="IPR045357">
    <property type="entry name" value="Aminopeptidase_N-like_N"/>
</dbReference>
<dbReference type="InterPro" id="IPR014782">
    <property type="entry name" value="Peptidase_M1_dom"/>
</dbReference>
<feature type="domain" description="Peptidase M1 alanyl aminopeptidase Ig-like fold" evidence="19">
    <location>
        <begin position="444"/>
        <end position="544"/>
    </location>
</feature>
<dbReference type="FunFam" id="1.25.50.10:FF:000001">
    <property type="entry name" value="Aminopeptidase N"/>
    <property type="match status" value="1"/>
</dbReference>
<evidence type="ECO:0000256" key="14">
    <source>
        <dbReference type="ARBA" id="ARBA00023049"/>
    </source>
</evidence>
<dbReference type="Pfam" id="PF01433">
    <property type="entry name" value="Peptidase_M1"/>
    <property type="match status" value="1"/>
</dbReference>
<keyword evidence="14" id="KW-0482">Metalloprotease</keyword>
<evidence type="ECO:0000259" key="19">
    <source>
        <dbReference type="Pfam" id="PF11940"/>
    </source>
</evidence>
<evidence type="ECO:0000313" key="22">
    <source>
        <dbReference type="EMBL" id="TCV98167.1"/>
    </source>
</evidence>
<sequence>MTQQPQAKYRRDYRAPDYQITDISLDFSLDAENTTVTAVSRVLLQGEPGAALVLDGEDLQLQQLLVNGAEWPHYHLHEGSLSIEQLPASFTLTVVTLIHPAQNTALEGLYRSGDALCTQCEAEGFRHITYYLDRPDVLARFTTRIVADKARYPFLLSNGNRQDSGETDDGRHWVVWQDPFPKPCYLFALVAGDFDLLKDSFTTRSGREVALELFVDRGNLDRADWAMESLKRSMRWDETRFGLEYDLDIYMIVAVDFFNMGAMENKGLNVFNSKFVLARAATATDADYLNIERVIGHEYFHNWTGNRITCRDWFQLSLKEGLTVFRDQEFSSDVGSRPVNRIANARTMRASQFAEDASPMAHPIRPEKVIEMNNFYTLTVYEKGSEVIRMMHTLLGEDKFQAGIRLYVERHDGSAATCEDFVQAMEQASGVDLTLFRRWYSQSGTPVLSVRDDYNAELQQYSLHVSQMTPPTADQTEKLPLHIPLDIELYDDEGRVMPLTRHGEPVNHVLDVTESVQTFIFDNVPSLPIPSLLREFSAPVKLDYPYSDQQLTGLMRFASNDFSRWDAAQSLLSIYIRLNVARFSQNQPLTLPLHVADAFRGILLDPDLDPALAAEILTLPGENEMAGLFDVIDPAAIHAVHQALVRCLATELADELLAVYFAHQTPQYRIDHQDIGKRALRNRCLYYLAFGDVTQAVKLTSRQYHQADNMTDTLAAMSAAVAAQLPCQATLLAEFDERWHHDGLVMDKWFALQAGAPAADVLDNVKSLLTHRSFSLGNPNRVRALIGTFSASNPAAFHASDGSGYRFLTEMLVELNTRNPQVASRLIEPLIRLKRYDQQRQALMGQSLETLKALPKLSGDLYEKIAKALNAN</sequence>
<dbReference type="GO" id="GO:0005886">
    <property type="term" value="C:plasma membrane"/>
    <property type="evidence" value="ECO:0007669"/>
    <property type="project" value="UniProtKB-SubCell"/>
</dbReference>
<dbReference type="Pfam" id="PF17900">
    <property type="entry name" value="Peptidase_M1_N"/>
    <property type="match status" value="1"/>
</dbReference>
<evidence type="ECO:0000256" key="9">
    <source>
        <dbReference type="ARBA" id="ARBA00022519"/>
    </source>
</evidence>
<dbReference type="SUPFAM" id="SSF55486">
    <property type="entry name" value="Metalloproteases ('zincins'), catalytic domain"/>
    <property type="match status" value="1"/>
</dbReference>
<dbReference type="Gene3D" id="2.60.40.1840">
    <property type="match status" value="1"/>
</dbReference>
<dbReference type="Gene3D" id="2.60.40.1730">
    <property type="entry name" value="tricorn interacting facor f3 domain"/>
    <property type="match status" value="1"/>
</dbReference>
<gene>
    <name evidence="22" type="ORF">EDC52_103253</name>
</gene>
<evidence type="ECO:0000256" key="7">
    <source>
        <dbReference type="ARBA" id="ARBA00022438"/>
    </source>
</evidence>
<comment type="caution">
    <text evidence="22">The sequence shown here is derived from an EMBL/GenBank/DDBJ whole genome shotgun (WGS) entry which is preliminary data.</text>
</comment>
<evidence type="ECO:0000256" key="8">
    <source>
        <dbReference type="ARBA" id="ARBA00022475"/>
    </source>
</evidence>
<accession>A0A4R3YY62</accession>
<dbReference type="AlphaFoldDB" id="A0A4R3YY62"/>
<feature type="domain" description="Peptidase M1 alanyl aminopeptidase C-terminal" evidence="20">
    <location>
        <begin position="548"/>
        <end position="870"/>
    </location>
</feature>
<dbReference type="InterPro" id="IPR042097">
    <property type="entry name" value="Aminopeptidase_N-like_N_sf"/>
</dbReference>
<evidence type="ECO:0000259" key="21">
    <source>
        <dbReference type="Pfam" id="PF17900"/>
    </source>
</evidence>
<evidence type="ECO:0000256" key="17">
    <source>
        <dbReference type="NCBIfam" id="TIGR02414"/>
    </source>
</evidence>
<name>A0A4R3YY62_9GAMM</name>
<keyword evidence="13" id="KW-0862">Zinc</keyword>
<evidence type="ECO:0000256" key="16">
    <source>
        <dbReference type="ARBA" id="ARBA00059739"/>
    </source>
</evidence>
<dbReference type="FunFam" id="2.60.40.1840:FF:000001">
    <property type="entry name" value="Aminopeptidase N"/>
    <property type="match status" value="1"/>
</dbReference>
<evidence type="ECO:0000256" key="2">
    <source>
        <dbReference type="ARBA" id="ARBA00001947"/>
    </source>
</evidence>
<evidence type="ECO:0000256" key="4">
    <source>
        <dbReference type="ARBA" id="ARBA00010136"/>
    </source>
</evidence>
<dbReference type="Pfam" id="PF11940">
    <property type="entry name" value="DUF3458"/>
    <property type="match status" value="1"/>
</dbReference>
<dbReference type="InterPro" id="IPR037144">
    <property type="entry name" value="Peptidase_M1_pepN_C_sf"/>
</dbReference>
<dbReference type="InterPro" id="IPR001930">
    <property type="entry name" value="Peptidase_M1"/>
</dbReference>
<dbReference type="InterPro" id="IPR038438">
    <property type="entry name" value="PepN_Ig-like_sf"/>
</dbReference>
<dbReference type="EMBL" id="SMCR01000003">
    <property type="protein sequence ID" value="TCV98167.1"/>
    <property type="molecule type" value="Genomic_DNA"/>
</dbReference>
<dbReference type="FunFam" id="2.60.40.1730:FF:000005">
    <property type="entry name" value="Aminopeptidase N"/>
    <property type="match status" value="1"/>
</dbReference>
<evidence type="ECO:0000256" key="10">
    <source>
        <dbReference type="ARBA" id="ARBA00022670"/>
    </source>
</evidence>
<protein>
    <recommendedName>
        <fullName evidence="6 17">Aminopeptidase N</fullName>
        <ecNumber evidence="5 17">3.4.11.2</ecNumber>
    </recommendedName>
</protein>
<feature type="domain" description="Peptidase M1 membrane alanine aminopeptidase" evidence="18">
    <location>
        <begin position="225"/>
        <end position="438"/>
    </location>
</feature>
<comment type="function">
    <text evidence="16">Aminopeptidase N is involved in the degradation of intracellular peptides generated by protein breakdown during normal growth as well as in response to nutrient starvation.</text>
</comment>
<keyword evidence="23" id="KW-1185">Reference proteome</keyword>
<dbReference type="GO" id="GO:0008237">
    <property type="term" value="F:metallopeptidase activity"/>
    <property type="evidence" value="ECO:0007669"/>
    <property type="project" value="UniProtKB-UniRule"/>
</dbReference>
<proteinExistence type="inferred from homology"/>